<keyword evidence="2" id="KW-1185">Reference proteome</keyword>
<evidence type="ECO:0000313" key="2">
    <source>
        <dbReference type="Proteomes" id="UP000240883"/>
    </source>
</evidence>
<dbReference type="Gene3D" id="1.10.150.240">
    <property type="entry name" value="Putative phosphatase, domain 2"/>
    <property type="match status" value="1"/>
</dbReference>
<dbReference type="Proteomes" id="UP000240883">
    <property type="component" value="Unassembled WGS sequence"/>
</dbReference>
<dbReference type="SFLD" id="SFLDS00003">
    <property type="entry name" value="Haloacid_Dehalogenase"/>
    <property type="match status" value="1"/>
</dbReference>
<dbReference type="AlphaFoldDB" id="A0A2T2N128"/>
<dbReference type="SFLD" id="SFLDG01129">
    <property type="entry name" value="C1.5:_HAD__Beta-PGM__Phosphata"/>
    <property type="match status" value="1"/>
</dbReference>
<name>A0A2T2N128_CORCC</name>
<dbReference type="Gene3D" id="3.40.50.1000">
    <property type="entry name" value="HAD superfamily/HAD-like"/>
    <property type="match status" value="1"/>
</dbReference>
<gene>
    <name evidence="1" type="ORF">BS50DRAFT_537865</name>
</gene>
<proteinExistence type="predicted"/>
<reference evidence="1 2" key="1">
    <citation type="journal article" date="2018" name="Front. Microbiol.">
        <title>Genome-Wide Analysis of Corynespora cassiicola Leaf Fall Disease Putative Effectors.</title>
        <authorList>
            <person name="Lopez D."/>
            <person name="Ribeiro S."/>
            <person name="Label P."/>
            <person name="Fumanal B."/>
            <person name="Venisse J.S."/>
            <person name="Kohler A."/>
            <person name="de Oliveira R.R."/>
            <person name="Labutti K."/>
            <person name="Lipzen A."/>
            <person name="Lail K."/>
            <person name="Bauer D."/>
            <person name="Ohm R.A."/>
            <person name="Barry K.W."/>
            <person name="Spatafora J."/>
            <person name="Grigoriev I.V."/>
            <person name="Martin F.M."/>
            <person name="Pujade-Renaud V."/>
        </authorList>
    </citation>
    <scope>NUCLEOTIDE SEQUENCE [LARGE SCALE GENOMIC DNA]</scope>
    <source>
        <strain evidence="1 2">Philippines</strain>
    </source>
</reference>
<dbReference type="InterPro" id="IPR006439">
    <property type="entry name" value="HAD-SF_hydro_IA"/>
</dbReference>
<dbReference type="OrthoDB" id="40579at2759"/>
<dbReference type="PANTHER" id="PTHR43481">
    <property type="entry name" value="FRUCTOSE-1-PHOSPHATE PHOSPHATASE"/>
    <property type="match status" value="1"/>
</dbReference>
<dbReference type="Pfam" id="PF00702">
    <property type="entry name" value="Hydrolase"/>
    <property type="match status" value="1"/>
</dbReference>
<organism evidence="1 2">
    <name type="scientific">Corynespora cassiicola Philippines</name>
    <dbReference type="NCBI Taxonomy" id="1448308"/>
    <lineage>
        <taxon>Eukaryota</taxon>
        <taxon>Fungi</taxon>
        <taxon>Dikarya</taxon>
        <taxon>Ascomycota</taxon>
        <taxon>Pezizomycotina</taxon>
        <taxon>Dothideomycetes</taxon>
        <taxon>Pleosporomycetidae</taxon>
        <taxon>Pleosporales</taxon>
        <taxon>Corynesporascaceae</taxon>
        <taxon>Corynespora</taxon>
    </lineage>
</organism>
<accession>A0A2T2N128</accession>
<dbReference type="InterPro" id="IPR051806">
    <property type="entry name" value="HAD-like_SPP"/>
</dbReference>
<dbReference type="InterPro" id="IPR023214">
    <property type="entry name" value="HAD_sf"/>
</dbReference>
<dbReference type="STRING" id="1448308.A0A2T2N128"/>
<evidence type="ECO:0000313" key="1">
    <source>
        <dbReference type="EMBL" id="PSN59114.1"/>
    </source>
</evidence>
<sequence length="237" mass="25746">MSDNTPDGHRSTGLFFDGFLVDLDGTIVDTTVAVEKHWHDVGSAIGIDAAVILQTSHGRRSIDTLKLVAPEKATWQYVQEIEAAIPKNHGDLATLIRGAGHFLASLESDRTPWAIVTSGSLPLLQSWSKKFLFPLPGPNRLITAESVQLGKPDPTCYHLGRKSLDLDDAAELLVIEDSPAGVRAGKDAGCKVLALLTSHTYEQISAEKPHWIVKDLESVKIDRKEGGRTKVVLSNIL</sequence>
<dbReference type="PANTHER" id="PTHR43481:SF4">
    <property type="entry name" value="GLYCEROL-1-PHOSPHATE PHOSPHOHYDROLASE 1-RELATED"/>
    <property type="match status" value="1"/>
</dbReference>
<dbReference type="EMBL" id="KZ678165">
    <property type="protein sequence ID" value="PSN59114.1"/>
    <property type="molecule type" value="Genomic_DNA"/>
</dbReference>
<protein>
    <submittedName>
        <fullName evidence="1">HAD-like protein</fullName>
    </submittedName>
</protein>
<dbReference type="NCBIfam" id="TIGR01509">
    <property type="entry name" value="HAD-SF-IA-v3"/>
    <property type="match status" value="1"/>
</dbReference>
<dbReference type="InterPro" id="IPR036412">
    <property type="entry name" value="HAD-like_sf"/>
</dbReference>
<dbReference type="SUPFAM" id="SSF56784">
    <property type="entry name" value="HAD-like"/>
    <property type="match status" value="1"/>
</dbReference>
<dbReference type="GO" id="GO:0050308">
    <property type="term" value="F:sugar-phosphatase activity"/>
    <property type="evidence" value="ECO:0007669"/>
    <property type="project" value="TreeGrafter"/>
</dbReference>
<dbReference type="InterPro" id="IPR023198">
    <property type="entry name" value="PGP-like_dom2"/>
</dbReference>